<name>Q07HV1_RHOP5</name>
<gene>
    <name evidence="10" type="ordered locus">RPE_4563</name>
</gene>
<feature type="region of interest" description="Disordered" evidence="6">
    <location>
        <begin position="303"/>
        <end position="337"/>
    </location>
</feature>
<evidence type="ECO:0000259" key="9">
    <source>
        <dbReference type="Pfam" id="PF00892"/>
    </source>
</evidence>
<evidence type="ECO:0000313" key="10">
    <source>
        <dbReference type="EMBL" id="ABJ08483.1"/>
    </source>
</evidence>
<feature type="transmembrane region" description="Helical" evidence="7">
    <location>
        <begin position="246"/>
        <end position="264"/>
    </location>
</feature>
<reference evidence="10" key="1">
    <citation type="submission" date="2006-09" db="EMBL/GenBank/DDBJ databases">
        <title>Complete sequence of Rhodopseudomonas palustris BisA53.</title>
        <authorList>
            <consortium name="US DOE Joint Genome Institute"/>
            <person name="Copeland A."/>
            <person name="Lucas S."/>
            <person name="Lapidus A."/>
            <person name="Barry K."/>
            <person name="Detter J.C."/>
            <person name="Glavina del Rio T."/>
            <person name="Hammon N."/>
            <person name="Israni S."/>
            <person name="Dalin E."/>
            <person name="Tice H."/>
            <person name="Pitluck S."/>
            <person name="Chain P."/>
            <person name="Malfatti S."/>
            <person name="Shin M."/>
            <person name="Vergez L."/>
            <person name="Schmutz J."/>
            <person name="Larimer F."/>
            <person name="Land M."/>
            <person name="Hauser L."/>
            <person name="Pelletier D.A."/>
            <person name="Kyrpides N."/>
            <person name="Kim E."/>
            <person name="Harwood C.S."/>
            <person name="Oda Y."/>
            <person name="Richardson P."/>
        </authorList>
    </citation>
    <scope>NUCLEOTIDE SEQUENCE [LARGE SCALE GENOMIC DNA]</scope>
    <source>
        <strain evidence="10">BisA53</strain>
    </source>
</reference>
<dbReference type="Gene3D" id="1.10.3730.20">
    <property type="match status" value="2"/>
</dbReference>
<dbReference type="eggNOG" id="COG0697">
    <property type="taxonomic scope" value="Bacteria"/>
</dbReference>
<comment type="subcellular location">
    <subcellularLocation>
        <location evidence="1">Cell membrane</location>
        <topology evidence="1">Multi-pass membrane protein</topology>
    </subcellularLocation>
</comment>
<feature type="transmembrane region" description="Helical" evidence="7">
    <location>
        <begin position="129"/>
        <end position="146"/>
    </location>
</feature>
<keyword evidence="5 7" id="KW-0472">Membrane</keyword>
<feature type="compositionally biased region" description="Basic residues" evidence="6">
    <location>
        <begin position="328"/>
        <end position="337"/>
    </location>
</feature>
<evidence type="ECO:0000256" key="8">
    <source>
        <dbReference type="SAM" id="SignalP"/>
    </source>
</evidence>
<accession>Q07HV1</accession>
<evidence type="ECO:0000256" key="6">
    <source>
        <dbReference type="SAM" id="MobiDB-lite"/>
    </source>
</evidence>
<keyword evidence="4 7" id="KW-1133">Transmembrane helix</keyword>
<feature type="domain" description="EamA" evidence="9">
    <location>
        <begin position="157"/>
        <end position="286"/>
    </location>
</feature>
<evidence type="ECO:0000256" key="2">
    <source>
        <dbReference type="ARBA" id="ARBA00022475"/>
    </source>
</evidence>
<protein>
    <recommendedName>
        <fullName evidence="9">EamA domain-containing protein</fullName>
    </recommendedName>
</protein>
<dbReference type="OrthoDB" id="9794287at2"/>
<feature type="chain" id="PRO_5004165732" description="EamA domain-containing protein" evidence="8">
    <location>
        <begin position="25"/>
        <end position="351"/>
    </location>
</feature>
<dbReference type="HOGENOM" id="CLU_042632_0_0_5"/>
<feature type="signal peptide" evidence="8">
    <location>
        <begin position="1"/>
        <end position="24"/>
    </location>
</feature>
<keyword evidence="2" id="KW-1003">Cell membrane</keyword>
<dbReference type="PANTHER" id="PTHR42920:SF11">
    <property type="entry name" value="INNER MEMBRANE PROTEIN YTFF"/>
    <property type="match status" value="1"/>
</dbReference>
<evidence type="ECO:0000256" key="4">
    <source>
        <dbReference type="ARBA" id="ARBA00022989"/>
    </source>
</evidence>
<dbReference type="AlphaFoldDB" id="Q07HV1"/>
<evidence type="ECO:0000256" key="5">
    <source>
        <dbReference type="ARBA" id="ARBA00023136"/>
    </source>
</evidence>
<feature type="transmembrane region" description="Helical" evidence="7">
    <location>
        <begin position="152"/>
        <end position="170"/>
    </location>
</feature>
<evidence type="ECO:0000256" key="3">
    <source>
        <dbReference type="ARBA" id="ARBA00022692"/>
    </source>
</evidence>
<proteinExistence type="predicted"/>
<dbReference type="InterPro" id="IPR037185">
    <property type="entry name" value="EmrE-like"/>
</dbReference>
<dbReference type="EMBL" id="CP000463">
    <property type="protein sequence ID" value="ABJ08483.1"/>
    <property type="molecule type" value="Genomic_DNA"/>
</dbReference>
<dbReference type="PANTHER" id="PTHR42920">
    <property type="entry name" value="OS03G0707200 PROTEIN-RELATED"/>
    <property type="match status" value="1"/>
</dbReference>
<feature type="transmembrane region" description="Helical" evidence="7">
    <location>
        <begin position="75"/>
        <end position="95"/>
    </location>
</feature>
<feature type="compositionally biased region" description="Basic and acidic residues" evidence="6">
    <location>
        <begin position="303"/>
        <end position="327"/>
    </location>
</feature>
<keyword evidence="3 7" id="KW-0812">Transmembrane</keyword>
<feature type="transmembrane region" description="Helical" evidence="7">
    <location>
        <begin position="34"/>
        <end position="54"/>
    </location>
</feature>
<organism evidence="10">
    <name type="scientific">Rhodopseudomonas palustris (strain BisA53)</name>
    <dbReference type="NCBI Taxonomy" id="316055"/>
    <lineage>
        <taxon>Bacteria</taxon>
        <taxon>Pseudomonadati</taxon>
        <taxon>Pseudomonadota</taxon>
        <taxon>Alphaproteobacteria</taxon>
        <taxon>Hyphomicrobiales</taxon>
        <taxon>Nitrobacteraceae</taxon>
        <taxon>Rhodopseudomonas</taxon>
    </lineage>
</organism>
<evidence type="ECO:0000256" key="7">
    <source>
        <dbReference type="SAM" id="Phobius"/>
    </source>
</evidence>
<feature type="transmembrane region" description="Helical" evidence="7">
    <location>
        <begin position="191"/>
        <end position="209"/>
    </location>
</feature>
<feature type="transmembrane region" description="Helical" evidence="7">
    <location>
        <begin position="270"/>
        <end position="287"/>
    </location>
</feature>
<dbReference type="InterPro" id="IPR051258">
    <property type="entry name" value="Diverse_Substrate_Transporter"/>
</dbReference>
<dbReference type="InterPro" id="IPR000620">
    <property type="entry name" value="EamA_dom"/>
</dbReference>
<feature type="transmembrane region" description="Helical" evidence="7">
    <location>
        <begin position="101"/>
        <end position="122"/>
    </location>
</feature>
<dbReference type="GO" id="GO:0005886">
    <property type="term" value="C:plasma membrane"/>
    <property type="evidence" value="ECO:0007669"/>
    <property type="project" value="UniProtKB-SubCell"/>
</dbReference>
<feature type="transmembrane region" description="Helical" evidence="7">
    <location>
        <begin position="215"/>
        <end position="234"/>
    </location>
</feature>
<dbReference type="Pfam" id="PF00892">
    <property type="entry name" value="EamA"/>
    <property type="match status" value="2"/>
</dbReference>
<keyword evidence="8" id="KW-0732">Signal</keyword>
<dbReference type="STRING" id="316055.RPE_4563"/>
<dbReference type="SUPFAM" id="SSF103481">
    <property type="entry name" value="Multidrug resistance efflux transporter EmrE"/>
    <property type="match status" value="2"/>
</dbReference>
<feature type="domain" description="EamA" evidence="9">
    <location>
        <begin position="5"/>
        <end position="144"/>
    </location>
</feature>
<evidence type="ECO:0000256" key="1">
    <source>
        <dbReference type="ARBA" id="ARBA00004651"/>
    </source>
</evidence>
<dbReference type="KEGG" id="rpe:RPE_4563"/>
<sequence>MNRHAVLLALLSAALFGVSTPAAKALLGSIDPAVLAGLLYCGAGIGVAVLRRAARSLTASPAAAETPLSRADLPWLAAAIVAGGIAGPLLLMFGLARTDAASASLLLTLEGVATALLAWFVFHESFDRRIAIGMASLVAGAAVLAWSGQPSAASLLGPAAIVGACIAWGLDNNLTRKVSLADPLQIVELKGLVAGPVNLVIGLWAGGSLPSPTPMALAGLVGFAGYGVSLALFVHALRHLGTARTGAYFSTAPFLGALASVVMLGESVTGQLIVAGLLMAFGVWLHLTEQHAHAHEHLPAEHAHAHVHDEHHAHRHGDSDPPGEPHTHPHSHGRLAHSHAHMPDMHHTHRH</sequence>